<proteinExistence type="predicted"/>
<gene>
    <name evidence="1" type="ORF">GCM10023175_52150</name>
</gene>
<dbReference type="RefSeq" id="WP_345423999.1">
    <property type="nucleotide sequence ID" value="NZ_BAABGT010000083.1"/>
</dbReference>
<accession>A0ABP8RYU9</accession>
<sequence length="70" mass="6997">MLKFLLGIAAAVAVVVLLARAFSPLAVEDLVPGGGASDPAITFVQTCEQSGGKAIVRTLPDGGIEGVQCS</sequence>
<name>A0ABP8RYU9_9PSEU</name>
<dbReference type="EMBL" id="BAABGT010000083">
    <property type="protein sequence ID" value="GAA4554386.1"/>
    <property type="molecule type" value="Genomic_DNA"/>
</dbReference>
<organism evidence="1 2">
    <name type="scientific">Pseudonocardia xishanensis</name>
    <dbReference type="NCBI Taxonomy" id="630995"/>
    <lineage>
        <taxon>Bacteria</taxon>
        <taxon>Bacillati</taxon>
        <taxon>Actinomycetota</taxon>
        <taxon>Actinomycetes</taxon>
        <taxon>Pseudonocardiales</taxon>
        <taxon>Pseudonocardiaceae</taxon>
        <taxon>Pseudonocardia</taxon>
    </lineage>
</organism>
<keyword evidence="2" id="KW-1185">Reference proteome</keyword>
<dbReference type="Proteomes" id="UP001501598">
    <property type="component" value="Unassembled WGS sequence"/>
</dbReference>
<protein>
    <submittedName>
        <fullName evidence="1">Uncharacterized protein</fullName>
    </submittedName>
</protein>
<reference evidence="2" key="1">
    <citation type="journal article" date="2019" name="Int. J. Syst. Evol. Microbiol.">
        <title>The Global Catalogue of Microorganisms (GCM) 10K type strain sequencing project: providing services to taxonomists for standard genome sequencing and annotation.</title>
        <authorList>
            <consortium name="The Broad Institute Genomics Platform"/>
            <consortium name="The Broad Institute Genome Sequencing Center for Infectious Disease"/>
            <person name="Wu L."/>
            <person name="Ma J."/>
        </authorList>
    </citation>
    <scope>NUCLEOTIDE SEQUENCE [LARGE SCALE GENOMIC DNA]</scope>
    <source>
        <strain evidence="2">JCM 17906</strain>
    </source>
</reference>
<evidence type="ECO:0000313" key="1">
    <source>
        <dbReference type="EMBL" id="GAA4554386.1"/>
    </source>
</evidence>
<evidence type="ECO:0000313" key="2">
    <source>
        <dbReference type="Proteomes" id="UP001501598"/>
    </source>
</evidence>
<comment type="caution">
    <text evidence="1">The sequence shown here is derived from an EMBL/GenBank/DDBJ whole genome shotgun (WGS) entry which is preliminary data.</text>
</comment>